<dbReference type="GO" id="GO:0002151">
    <property type="term" value="F:G-quadruplex RNA binding"/>
    <property type="evidence" value="ECO:0007669"/>
    <property type="project" value="InterPro"/>
</dbReference>
<evidence type="ECO:0000256" key="1">
    <source>
        <dbReference type="SAM" id="MobiDB-lite"/>
    </source>
</evidence>
<dbReference type="SUPFAM" id="SSF49879">
    <property type="entry name" value="SMAD/FHA domain"/>
    <property type="match status" value="1"/>
</dbReference>
<dbReference type="EMBL" id="PKPP01011836">
    <property type="protein sequence ID" value="PWA43430.1"/>
    <property type="molecule type" value="Genomic_DNA"/>
</dbReference>
<dbReference type="PANTHER" id="PTHR13233">
    <property type="entry name" value="MICROSPHERULE PROTEIN 1"/>
    <property type="match status" value="1"/>
</dbReference>
<dbReference type="GO" id="GO:0044545">
    <property type="term" value="C:NSL complex"/>
    <property type="evidence" value="ECO:0007669"/>
    <property type="project" value="TreeGrafter"/>
</dbReference>
<dbReference type="Pfam" id="PF00498">
    <property type="entry name" value="FHA"/>
    <property type="match status" value="1"/>
</dbReference>
<dbReference type="InterPro" id="IPR000253">
    <property type="entry name" value="FHA_dom"/>
</dbReference>
<organism evidence="3 4">
    <name type="scientific">Artemisia annua</name>
    <name type="common">Sweet wormwood</name>
    <dbReference type="NCBI Taxonomy" id="35608"/>
    <lineage>
        <taxon>Eukaryota</taxon>
        <taxon>Viridiplantae</taxon>
        <taxon>Streptophyta</taxon>
        <taxon>Embryophyta</taxon>
        <taxon>Tracheophyta</taxon>
        <taxon>Spermatophyta</taxon>
        <taxon>Magnoliopsida</taxon>
        <taxon>eudicotyledons</taxon>
        <taxon>Gunneridae</taxon>
        <taxon>Pentapetalae</taxon>
        <taxon>asterids</taxon>
        <taxon>campanulids</taxon>
        <taxon>Asterales</taxon>
        <taxon>Asteraceae</taxon>
        <taxon>Asteroideae</taxon>
        <taxon>Anthemideae</taxon>
        <taxon>Artemisiinae</taxon>
        <taxon>Artemisia</taxon>
    </lineage>
</organism>
<dbReference type="Proteomes" id="UP000245207">
    <property type="component" value="Unassembled WGS sequence"/>
</dbReference>
<dbReference type="GO" id="GO:0045944">
    <property type="term" value="P:positive regulation of transcription by RNA polymerase II"/>
    <property type="evidence" value="ECO:0007669"/>
    <property type="project" value="TreeGrafter"/>
</dbReference>
<dbReference type="PANTHER" id="PTHR13233:SF14">
    <property type="entry name" value="MICROSPHERULE PROTEIN"/>
    <property type="match status" value="1"/>
</dbReference>
<evidence type="ECO:0000313" key="4">
    <source>
        <dbReference type="Proteomes" id="UP000245207"/>
    </source>
</evidence>
<feature type="region of interest" description="Disordered" evidence="1">
    <location>
        <begin position="1"/>
        <end position="30"/>
    </location>
</feature>
<feature type="region of interest" description="Disordered" evidence="1">
    <location>
        <begin position="869"/>
        <end position="889"/>
    </location>
</feature>
<dbReference type="STRING" id="35608.A0A2U1L382"/>
<comment type="caution">
    <text evidence="3">The sequence shown here is derived from an EMBL/GenBank/DDBJ whole genome shotgun (WGS) entry which is preliminary data.</text>
</comment>
<dbReference type="OrthoDB" id="10262769at2759"/>
<dbReference type="Gene3D" id="2.60.200.20">
    <property type="match status" value="1"/>
</dbReference>
<feature type="compositionally biased region" description="Polar residues" evidence="1">
    <location>
        <begin position="7"/>
        <end position="18"/>
    </location>
</feature>
<dbReference type="SMART" id="SM00240">
    <property type="entry name" value="FHA"/>
    <property type="match status" value="1"/>
</dbReference>
<name>A0A2U1L382_ARTAN</name>
<dbReference type="PROSITE" id="PS50006">
    <property type="entry name" value="FHA_DOMAIN"/>
    <property type="match status" value="1"/>
</dbReference>
<sequence length="1121" mass="123977">MFKVELSGSNPTSPTSSMDDLKGNEMSPTKRKWGSICRQYHAMRKRIKNAFFSSPGLGFFEKCNYHSHNGHGDKFHDHSTLDHEDQVGDDMNGDCLAKYLRFEEIYIETIGSITATAIPADAFHGEGWHNATGKGDINRSVREDGLCKDTENLQPSLKKMRLFDPSIKSKDETHMHKCDSGKWLSNEELGPSQTDPIGKILKAPVFQAQPVLTYDSVNENNHILCSGFGGKHHVNLPGSDSNAESMVTEETLAPAEDGGTRRDNPQGVEASQSVSFLADEPGGTDFIYSSAVREREYESFPDSLMNFSNKDSVYLNIVSISAMEEIPNSQLDSPGNVPEDSTFHVDQQGVCHWEADVRLSHPDSSCSEGNIICGLNMEDPEIPQLSEGYIGCRLNIEDTEIPELSEGDIICSLNTEDSEIPQLSEGNISCRLNREDTEIPQLSEGNISCGLNIEDTELPLLSEWGISCRLDIDDTEIPQLSEGNISCRLNVEDTKLPLLSEWGIRCRLDVEDTELPLFSEWGISCKLDIEDTEIPQLSKGDISCRVNIEDTVIPLLNGWGISCRLDIEDTEIPQLSEGDISCRLNIEDTEIPLLSEWGISCRLNIEDTEIPQLSEGGISCRLDIEDTEIPQISEGGISCRLNIEDTEIPQLSEGGISCRLNIEDAEIPQLSEWGISCRLNIEDTEIPQLREGGVSCRSNIEDTEIPQLSEGICRLNIEDPEIPCNDDIVMLIHPSTSFDLSITSIATDSIYPSSSSEDENDDEQESSALKVPALSFTQSQMVCLDSCSEFDFTHPLIGYILKLESSDTKCLDPLSGQCDEIRDPGQPLFMLTNSVLIGDRGLTEDGFDDSETDSEVSLQTEVGSLKMIDPESMDDSSMSDHNSADSDGDLPCFSDTEALTEVGSLKMIDPKSMDDSYISDDNNADSDGDLPCFSDIDALIHGIGLEYSQESFITSEAARHHYYHSNRTITRPQHTARSSLQRAMSSLGALAVFYSRHFDYYIKKTEVTIGRSTDDTDVDIDLRKEGCANMISRRQATIKMDVDGSFTLQNIGKSSISMNGNSVAPGQVAALGSSSLIEIRGINFMFEISDRYVRQYVNSIIKKSHDKTTTFEWSPEGEPTR</sequence>
<dbReference type="GO" id="GO:0071339">
    <property type="term" value="C:MLL1 complex"/>
    <property type="evidence" value="ECO:0007669"/>
    <property type="project" value="InterPro"/>
</dbReference>
<proteinExistence type="predicted"/>
<accession>A0A2U1L382</accession>
<feature type="domain" description="FHA" evidence="2">
    <location>
        <begin position="1007"/>
        <end position="1063"/>
    </location>
</feature>
<evidence type="ECO:0000259" key="2">
    <source>
        <dbReference type="PROSITE" id="PS50006"/>
    </source>
</evidence>
<evidence type="ECO:0000313" key="3">
    <source>
        <dbReference type="EMBL" id="PWA43430.1"/>
    </source>
</evidence>
<dbReference type="GO" id="GO:0031011">
    <property type="term" value="C:Ino80 complex"/>
    <property type="evidence" value="ECO:0007669"/>
    <property type="project" value="InterPro"/>
</dbReference>
<dbReference type="InterPro" id="IPR037912">
    <property type="entry name" value="MCRS1"/>
</dbReference>
<dbReference type="InterPro" id="IPR008984">
    <property type="entry name" value="SMAD_FHA_dom_sf"/>
</dbReference>
<reference evidence="3 4" key="1">
    <citation type="journal article" date="2018" name="Mol. Plant">
        <title>The genome of Artemisia annua provides insight into the evolution of Asteraceae family and artemisinin biosynthesis.</title>
        <authorList>
            <person name="Shen Q."/>
            <person name="Zhang L."/>
            <person name="Liao Z."/>
            <person name="Wang S."/>
            <person name="Yan T."/>
            <person name="Shi P."/>
            <person name="Liu M."/>
            <person name="Fu X."/>
            <person name="Pan Q."/>
            <person name="Wang Y."/>
            <person name="Lv Z."/>
            <person name="Lu X."/>
            <person name="Zhang F."/>
            <person name="Jiang W."/>
            <person name="Ma Y."/>
            <person name="Chen M."/>
            <person name="Hao X."/>
            <person name="Li L."/>
            <person name="Tang Y."/>
            <person name="Lv G."/>
            <person name="Zhou Y."/>
            <person name="Sun X."/>
            <person name="Brodelius P.E."/>
            <person name="Rose J.K.C."/>
            <person name="Tang K."/>
        </authorList>
    </citation>
    <scope>NUCLEOTIDE SEQUENCE [LARGE SCALE GENOMIC DNA]</scope>
    <source>
        <strain evidence="4">cv. Huhao1</strain>
        <tissue evidence="3">Leaf</tissue>
    </source>
</reference>
<protein>
    <submittedName>
        <fullName evidence="3">SMAD/FHA domain, Microspherule protein domain protein</fullName>
    </submittedName>
</protein>
<keyword evidence="4" id="KW-1185">Reference proteome</keyword>
<gene>
    <name evidence="3" type="ORF">CTI12_AA536850</name>
</gene>
<dbReference type="AlphaFoldDB" id="A0A2U1L382"/>